<dbReference type="SUPFAM" id="SSF52540">
    <property type="entry name" value="P-loop containing nucleoside triphosphate hydrolases"/>
    <property type="match status" value="1"/>
</dbReference>
<reference evidence="1" key="1">
    <citation type="submission" date="2021-01" db="EMBL/GenBank/DDBJ databases">
        <title>Marivirga aurantiaca sp. nov., isolated from intertidal surface sediments.</title>
        <authorList>
            <person name="Zhang M."/>
        </authorList>
    </citation>
    <scope>NUCLEOTIDE SEQUENCE</scope>
    <source>
        <strain evidence="1">S37H4</strain>
    </source>
</reference>
<dbReference type="InterPro" id="IPR027417">
    <property type="entry name" value="P-loop_NTPase"/>
</dbReference>
<dbReference type="RefSeq" id="WP_201430213.1">
    <property type="nucleotide sequence ID" value="NZ_JAEQBW010000002.1"/>
</dbReference>
<accession>A0A935C6M1</accession>
<gene>
    <name evidence="1" type="ORF">JKA74_05680</name>
</gene>
<protein>
    <submittedName>
        <fullName evidence="1">Sulfotransferase</fullName>
    </submittedName>
</protein>
<dbReference type="AlphaFoldDB" id="A0A935C6M1"/>
<dbReference type="EMBL" id="JAEQBW010000002">
    <property type="protein sequence ID" value="MBK6264521.1"/>
    <property type="molecule type" value="Genomic_DNA"/>
</dbReference>
<organism evidence="1 2">
    <name type="scientific">Marivirga aurantiaca</name>
    <dbReference type="NCBI Taxonomy" id="2802615"/>
    <lineage>
        <taxon>Bacteria</taxon>
        <taxon>Pseudomonadati</taxon>
        <taxon>Bacteroidota</taxon>
        <taxon>Cytophagia</taxon>
        <taxon>Cytophagales</taxon>
        <taxon>Marivirgaceae</taxon>
        <taxon>Marivirga</taxon>
    </lineage>
</organism>
<name>A0A935C6M1_9BACT</name>
<sequence length="316" mass="36309">MNSNQLKLSPAAADCVNQMVFVSGMPRTGTTVLGNLIGSFSNIDYHFEPPMIKALLGYLETGSLQANEFKFLFETYCFEELLVPHLAGRTLNFNTHDDSYIKNFLSEEELKKRLGKSHRKRTIEAEAKAYRLAIKMPASLLEMAALQNIYPEFIKIITYRNFNDVLHSILKKAWFAPEHLSVNGPTLLYPYLIYKDLKIPSCIPKKYHSSFVEADELHKAVIYYISQYEALGKIRRFIFIRYENFTQAPLEISKQLAKQLKVELTDKSLAIIDQIKPLEYRHEELPIEASWQSRLDEIESNFQGLNTGSVVNNIEG</sequence>
<evidence type="ECO:0000313" key="1">
    <source>
        <dbReference type="EMBL" id="MBK6264521.1"/>
    </source>
</evidence>
<evidence type="ECO:0000313" key="2">
    <source>
        <dbReference type="Proteomes" id="UP000611723"/>
    </source>
</evidence>
<dbReference type="Proteomes" id="UP000611723">
    <property type="component" value="Unassembled WGS sequence"/>
</dbReference>
<keyword evidence="2" id="KW-1185">Reference proteome</keyword>
<dbReference type="Gene3D" id="3.40.50.300">
    <property type="entry name" value="P-loop containing nucleotide triphosphate hydrolases"/>
    <property type="match status" value="1"/>
</dbReference>
<comment type="caution">
    <text evidence="1">The sequence shown here is derived from an EMBL/GenBank/DDBJ whole genome shotgun (WGS) entry which is preliminary data.</text>
</comment>
<dbReference type="Pfam" id="PF13469">
    <property type="entry name" value="Sulfotransfer_3"/>
    <property type="match status" value="1"/>
</dbReference>
<proteinExistence type="predicted"/>